<reference evidence="1" key="1">
    <citation type="submission" date="2011-11" db="EMBL/GenBank/DDBJ databases">
        <title>The Genome Sequence of Fusarium oxysporum Cotton.</title>
        <authorList>
            <consortium name="The Broad Institute Genome Sequencing Platform"/>
            <person name="Ma L.-J."/>
            <person name="Gale L.R."/>
            <person name="Schwartz D.C."/>
            <person name="Zhou S."/>
            <person name="Corby-Kistler H."/>
            <person name="Young S.K."/>
            <person name="Zeng Q."/>
            <person name="Gargeya S."/>
            <person name="Fitzgerald M."/>
            <person name="Haas B."/>
            <person name="Abouelleil A."/>
            <person name="Alvarado L."/>
            <person name="Arachchi H.M."/>
            <person name="Berlin A."/>
            <person name="Brown A."/>
            <person name="Chapman S.B."/>
            <person name="Chen Z."/>
            <person name="Dunbar C."/>
            <person name="Freedman E."/>
            <person name="Gearin G."/>
            <person name="Goldberg J."/>
            <person name="Griggs A."/>
            <person name="Gujja S."/>
            <person name="Heiman D."/>
            <person name="Howarth C."/>
            <person name="Larson L."/>
            <person name="Lui A."/>
            <person name="MacDonald P.J.P."/>
            <person name="Montmayeur A."/>
            <person name="Murphy C."/>
            <person name="Neiman D."/>
            <person name="Pearson M."/>
            <person name="Priest M."/>
            <person name="Roberts A."/>
            <person name="Saif S."/>
            <person name="Shea T."/>
            <person name="Shenoy N."/>
            <person name="Sisk P."/>
            <person name="Stolte C."/>
            <person name="Sykes S."/>
            <person name="Wortman J."/>
            <person name="Nusbaum C."/>
            <person name="Birren B."/>
        </authorList>
    </citation>
    <scope>NUCLEOTIDE SEQUENCE [LARGE SCALE GENOMIC DNA]</scope>
    <source>
        <strain evidence="1">25433</strain>
    </source>
</reference>
<proteinExistence type="predicted"/>
<accession>X0KYM0</accession>
<dbReference type="AlphaFoldDB" id="X0KYM0"/>
<dbReference type="EMBL" id="JH658104">
    <property type="protein sequence ID" value="EXM13872.1"/>
    <property type="molecule type" value="Genomic_DNA"/>
</dbReference>
<protein>
    <submittedName>
        <fullName evidence="1">Uncharacterized protein</fullName>
    </submittedName>
</protein>
<sequence>MASASPRARTIGRSRSGMRQRVLACRRSGLAGLLPIFYSTRGQTLSSLPTLDF</sequence>
<evidence type="ECO:0000313" key="1">
    <source>
        <dbReference type="EMBL" id="EXM13872.1"/>
    </source>
</evidence>
<dbReference type="Proteomes" id="UP000030701">
    <property type="component" value="Unassembled WGS sequence"/>
</dbReference>
<organism evidence="1">
    <name type="scientific">Fusarium oxysporum f. sp. vasinfectum 25433</name>
    <dbReference type="NCBI Taxonomy" id="1089449"/>
    <lineage>
        <taxon>Eukaryota</taxon>
        <taxon>Fungi</taxon>
        <taxon>Dikarya</taxon>
        <taxon>Ascomycota</taxon>
        <taxon>Pezizomycotina</taxon>
        <taxon>Sordariomycetes</taxon>
        <taxon>Hypocreomycetidae</taxon>
        <taxon>Hypocreales</taxon>
        <taxon>Nectriaceae</taxon>
        <taxon>Fusarium</taxon>
        <taxon>Fusarium oxysporum species complex</taxon>
    </lineage>
</organism>
<gene>
    <name evidence="1" type="ORF">FOTG_17690</name>
</gene>
<reference evidence="1" key="2">
    <citation type="submission" date="2012-05" db="EMBL/GenBank/DDBJ databases">
        <title>The Genome Annotation of Fusarium oxysporum Cotton.</title>
        <authorList>
            <consortium name="The Broad Institute Genomics Platform"/>
            <person name="Ma L.-J."/>
            <person name="Corby-Kistler H."/>
            <person name="Broz K."/>
            <person name="Gale L.R."/>
            <person name="Jonkers W."/>
            <person name="O'Donnell K."/>
            <person name="Ploetz R."/>
            <person name="Steinberg C."/>
            <person name="Schwartz D.C."/>
            <person name="VanEtten H."/>
            <person name="Zhou S."/>
            <person name="Young S.K."/>
            <person name="Zeng Q."/>
            <person name="Gargeya S."/>
            <person name="Fitzgerald M."/>
            <person name="Abouelleil A."/>
            <person name="Alvarado L."/>
            <person name="Chapman S.B."/>
            <person name="Gainer-Dewar J."/>
            <person name="Goldberg J."/>
            <person name="Griggs A."/>
            <person name="Gujja S."/>
            <person name="Hansen M."/>
            <person name="Howarth C."/>
            <person name="Imamovic A."/>
            <person name="Ireland A."/>
            <person name="Larimer J."/>
            <person name="McCowan C."/>
            <person name="Murphy C."/>
            <person name="Pearson M."/>
            <person name="Poon T.W."/>
            <person name="Priest M."/>
            <person name="Roberts A."/>
            <person name="Saif S."/>
            <person name="Shea T."/>
            <person name="Sykes S."/>
            <person name="Wortman J."/>
            <person name="Nusbaum C."/>
            <person name="Birren B."/>
        </authorList>
    </citation>
    <scope>NUCLEOTIDE SEQUENCE</scope>
    <source>
        <strain evidence="1">25433</strain>
    </source>
</reference>
<name>X0KYM0_FUSOX</name>
<dbReference type="HOGENOM" id="CLU_3068739_0_0_1"/>